<name>A0A8S3PUE1_MYTED</name>
<comment type="caution">
    <text evidence="2">The sequence shown here is derived from an EMBL/GenBank/DDBJ whole genome shotgun (WGS) entry which is preliminary data.</text>
</comment>
<feature type="region of interest" description="Disordered" evidence="1">
    <location>
        <begin position="1"/>
        <end position="39"/>
    </location>
</feature>
<evidence type="ECO:0000256" key="1">
    <source>
        <dbReference type="SAM" id="MobiDB-lite"/>
    </source>
</evidence>
<proteinExistence type="predicted"/>
<dbReference type="OrthoDB" id="10062389at2759"/>
<keyword evidence="3" id="KW-1185">Reference proteome</keyword>
<gene>
    <name evidence="2" type="ORF">MEDL_795</name>
</gene>
<dbReference type="EMBL" id="CAJPWZ010000070">
    <property type="protein sequence ID" value="CAG2185171.1"/>
    <property type="molecule type" value="Genomic_DNA"/>
</dbReference>
<accession>A0A8S3PUE1</accession>
<reference evidence="2" key="1">
    <citation type="submission" date="2021-03" db="EMBL/GenBank/DDBJ databases">
        <authorList>
            <person name="Bekaert M."/>
        </authorList>
    </citation>
    <scope>NUCLEOTIDE SEQUENCE</scope>
</reference>
<protein>
    <submittedName>
        <fullName evidence="2">Uncharacterized protein</fullName>
    </submittedName>
</protein>
<dbReference type="Proteomes" id="UP000683360">
    <property type="component" value="Unassembled WGS sequence"/>
</dbReference>
<evidence type="ECO:0000313" key="3">
    <source>
        <dbReference type="Proteomes" id="UP000683360"/>
    </source>
</evidence>
<feature type="compositionally biased region" description="Polar residues" evidence="1">
    <location>
        <begin position="23"/>
        <end position="32"/>
    </location>
</feature>
<dbReference type="AlphaFoldDB" id="A0A8S3PUE1"/>
<organism evidence="2 3">
    <name type="scientific">Mytilus edulis</name>
    <name type="common">Blue mussel</name>
    <dbReference type="NCBI Taxonomy" id="6550"/>
    <lineage>
        <taxon>Eukaryota</taxon>
        <taxon>Metazoa</taxon>
        <taxon>Spiralia</taxon>
        <taxon>Lophotrochozoa</taxon>
        <taxon>Mollusca</taxon>
        <taxon>Bivalvia</taxon>
        <taxon>Autobranchia</taxon>
        <taxon>Pteriomorphia</taxon>
        <taxon>Mytilida</taxon>
        <taxon>Mytiloidea</taxon>
        <taxon>Mytilidae</taxon>
        <taxon>Mytilinae</taxon>
        <taxon>Mytilus</taxon>
    </lineage>
</organism>
<sequence length="150" mass="16834">MIDTSGILNDGSADEELKKPTTERNSGNTSSPGKRHSQHVNIEEQLRNRISYKRLLQKMRYYDIRGHVLSCISAWLTQRNQRVCVDGEISEIKQSFRCTLGTVLGPKCFLHCTSTTGDSISPCTSLQLFADDSLSTTQRHASSCNKILRN</sequence>
<evidence type="ECO:0000313" key="2">
    <source>
        <dbReference type="EMBL" id="CAG2185171.1"/>
    </source>
</evidence>